<keyword evidence="5 6" id="KW-0472">Membrane</keyword>
<dbReference type="PANTHER" id="PTHR30250">
    <property type="entry name" value="PST FAMILY PREDICTED COLANIC ACID TRANSPORTER"/>
    <property type="match status" value="1"/>
</dbReference>
<feature type="transmembrane region" description="Helical" evidence="6">
    <location>
        <begin position="450"/>
        <end position="471"/>
    </location>
</feature>
<gene>
    <name evidence="7" type="primary">spoVB_1</name>
    <name evidence="7" type="ORF">SK3146_02471</name>
</gene>
<evidence type="ECO:0000313" key="7">
    <source>
        <dbReference type="EMBL" id="UQZ83287.1"/>
    </source>
</evidence>
<dbReference type="RefSeq" id="WP_249865338.1">
    <property type="nucleotide sequence ID" value="NZ_CP027059.1"/>
</dbReference>
<feature type="transmembrane region" description="Helical" evidence="6">
    <location>
        <begin position="259"/>
        <end position="278"/>
    </location>
</feature>
<evidence type="ECO:0000256" key="1">
    <source>
        <dbReference type="ARBA" id="ARBA00004651"/>
    </source>
</evidence>
<dbReference type="CDD" id="cd13124">
    <property type="entry name" value="MATE_SpoVB_like"/>
    <property type="match status" value="1"/>
</dbReference>
<dbReference type="PIRSF" id="PIRSF038958">
    <property type="entry name" value="PG_synth_SpoVB"/>
    <property type="match status" value="1"/>
</dbReference>
<keyword evidence="8" id="KW-1185">Reference proteome</keyword>
<evidence type="ECO:0000256" key="5">
    <source>
        <dbReference type="ARBA" id="ARBA00023136"/>
    </source>
</evidence>
<protein>
    <submittedName>
        <fullName evidence="7">Stage V sporulation protein B</fullName>
    </submittedName>
</protein>
<dbReference type="InterPro" id="IPR024923">
    <property type="entry name" value="PG_synth_SpoVB"/>
</dbReference>
<feature type="transmembrane region" description="Helical" evidence="6">
    <location>
        <begin position="122"/>
        <end position="142"/>
    </location>
</feature>
<accession>A0ABY4RPL1</accession>
<dbReference type="PANTHER" id="PTHR30250:SF24">
    <property type="entry name" value="STAGE V SPORULATION PROTEIN B"/>
    <property type="match status" value="1"/>
</dbReference>
<reference evidence="7" key="2">
    <citation type="journal article" date="2021" name="J Anim Sci Technol">
        <title>Complete genome sequence of Paenibacillus konkukensis sp. nov. SK3146 as a potential probiotic strain.</title>
        <authorList>
            <person name="Jung H.I."/>
            <person name="Park S."/>
            <person name="Niu K.M."/>
            <person name="Lee S.W."/>
            <person name="Kothari D."/>
            <person name="Yi K.J."/>
            <person name="Kim S.K."/>
        </authorList>
    </citation>
    <scope>NUCLEOTIDE SEQUENCE</scope>
    <source>
        <strain evidence="7">SK3146</strain>
    </source>
</reference>
<dbReference type="EMBL" id="CP027059">
    <property type="protein sequence ID" value="UQZ83287.1"/>
    <property type="molecule type" value="Genomic_DNA"/>
</dbReference>
<keyword evidence="4 6" id="KW-1133">Transmembrane helix</keyword>
<dbReference type="Pfam" id="PF01943">
    <property type="entry name" value="Polysacc_synt"/>
    <property type="match status" value="1"/>
</dbReference>
<feature type="transmembrane region" description="Helical" evidence="6">
    <location>
        <begin position="12"/>
        <end position="38"/>
    </location>
</feature>
<dbReference type="Proteomes" id="UP001057134">
    <property type="component" value="Chromosome"/>
</dbReference>
<proteinExistence type="predicted"/>
<sequence>MDKQQSSFVRGTFILTAAAFITRILGFLGSIVLARFLGPEGIGLLMMAHPLVPMMITLTSLGLPVAISKLVAEAEAQRDVAKVKRILQVSLSLTVTISIVLTLGTFIGAKWIASFVLADQRAYYAMLAIIPIAPLVAISSVLKGYFRGKQNMTPIAVSDVIENIVHILLIMGLVQLLLPYGIEYAAAGAMICTVMGECSSLLFLLLMYMLHKRKHGGQIADGSPLPDKKRTLYELLNIGLPSTGQGFINSIYRAFKPTLVIKSLAIAGIGTAVATKQYGLLVGYAFPLLVFPTFIMHSLSTALIPSISEANASNNQRLIHQRIDQAIQLAFIIGAPCTILLYMWAIPLTTTLYHAPEAGNLLKLLAPFFLLHYFEDPLHAILLGIGRVKTVMWNFIMSTLLQAIAMFILGSKWGIYGVATGINFGVCIITMLNFLSVSTYVGFSLDVRHYLKTILCLITMAFCGQGAYAFLSQSGFSLPWAVTGAITVSILTYLLSLMATNTVRLSERRGSAKGFFTK</sequence>
<keyword evidence="3 6" id="KW-0812">Transmembrane</keyword>
<feature type="transmembrane region" description="Helical" evidence="6">
    <location>
        <begin position="50"/>
        <end position="72"/>
    </location>
</feature>
<feature type="transmembrane region" description="Helical" evidence="6">
    <location>
        <begin position="326"/>
        <end position="345"/>
    </location>
</feature>
<evidence type="ECO:0000313" key="8">
    <source>
        <dbReference type="Proteomes" id="UP001057134"/>
    </source>
</evidence>
<feature type="transmembrane region" description="Helical" evidence="6">
    <location>
        <begin position="163"/>
        <end position="182"/>
    </location>
</feature>
<feature type="transmembrane region" description="Helical" evidence="6">
    <location>
        <begin position="391"/>
        <end position="409"/>
    </location>
</feature>
<dbReference type="InterPro" id="IPR050833">
    <property type="entry name" value="Poly_Biosynth_Transport"/>
</dbReference>
<dbReference type="InterPro" id="IPR002797">
    <property type="entry name" value="Polysacc_synth"/>
</dbReference>
<evidence type="ECO:0000256" key="6">
    <source>
        <dbReference type="SAM" id="Phobius"/>
    </source>
</evidence>
<name>A0ABY4RPL1_9BACL</name>
<feature type="transmembrane region" description="Helical" evidence="6">
    <location>
        <begin position="477"/>
        <end position="499"/>
    </location>
</feature>
<evidence type="ECO:0000256" key="2">
    <source>
        <dbReference type="ARBA" id="ARBA00022475"/>
    </source>
</evidence>
<feature type="transmembrane region" description="Helical" evidence="6">
    <location>
        <begin position="188"/>
        <end position="210"/>
    </location>
</feature>
<reference evidence="7" key="1">
    <citation type="submission" date="2018-02" db="EMBL/GenBank/DDBJ databases">
        <authorList>
            <person name="Kim S.-K."/>
            <person name="Jung H.-I."/>
            <person name="Lee S.-W."/>
        </authorList>
    </citation>
    <scope>NUCLEOTIDE SEQUENCE</scope>
    <source>
        <strain evidence="7">SK3146</strain>
    </source>
</reference>
<keyword evidence="2" id="KW-1003">Cell membrane</keyword>
<evidence type="ECO:0000256" key="4">
    <source>
        <dbReference type="ARBA" id="ARBA00022989"/>
    </source>
</evidence>
<evidence type="ECO:0000256" key="3">
    <source>
        <dbReference type="ARBA" id="ARBA00022692"/>
    </source>
</evidence>
<dbReference type="NCBIfam" id="TIGR02900">
    <property type="entry name" value="spore_V_B"/>
    <property type="match status" value="1"/>
</dbReference>
<dbReference type="InterPro" id="IPR014249">
    <property type="entry name" value="Spore_V_B"/>
</dbReference>
<feature type="transmembrane region" description="Helical" evidence="6">
    <location>
        <begin position="93"/>
        <end position="116"/>
    </location>
</feature>
<organism evidence="7 8">
    <name type="scientific">Paenibacillus konkukensis</name>
    <dbReference type="NCBI Taxonomy" id="2020716"/>
    <lineage>
        <taxon>Bacteria</taxon>
        <taxon>Bacillati</taxon>
        <taxon>Bacillota</taxon>
        <taxon>Bacilli</taxon>
        <taxon>Bacillales</taxon>
        <taxon>Paenibacillaceae</taxon>
        <taxon>Paenibacillus</taxon>
    </lineage>
</organism>
<feature type="transmembrane region" description="Helical" evidence="6">
    <location>
        <begin position="365"/>
        <end position="384"/>
    </location>
</feature>
<feature type="transmembrane region" description="Helical" evidence="6">
    <location>
        <begin position="284"/>
        <end position="305"/>
    </location>
</feature>
<feature type="transmembrane region" description="Helical" evidence="6">
    <location>
        <begin position="415"/>
        <end position="443"/>
    </location>
</feature>
<comment type="subcellular location">
    <subcellularLocation>
        <location evidence="1">Cell membrane</location>
        <topology evidence="1">Multi-pass membrane protein</topology>
    </subcellularLocation>
</comment>